<evidence type="ECO:0000256" key="5">
    <source>
        <dbReference type="ARBA" id="ARBA00022989"/>
    </source>
</evidence>
<comment type="caution">
    <text evidence="9">The sequence shown here is derived from an EMBL/GenBank/DDBJ whole genome shotgun (WGS) entry which is preliminary data.</text>
</comment>
<comment type="similarity">
    <text evidence="7">Belongs to the binding-protein-dependent transport system permease family.</text>
</comment>
<gene>
    <name evidence="9" type="ORF">GMA10_08745</name>
</gene>
<feature type="transmembrane region" description="Helical" evidence="7">
    <location>
        <begin position="169"/>
        <end position="193"/>
    </location>
</feature>
<comment type="subcellular location">
    <subcellularLocation>
        <location evidence="1 7">Cell membrane</location>
        <topology evidence="1 7">Multi-pass membrane protein</topology>
    </subcellularLocation>
</comment>
<feature type="domain" description="ABC transmembrane type-1" evidence="8">
    <location>
        <begin position="95"/>
        <end position="296"/>
    </location>
</feature>
<dbReference type="Gene3D" id="1.10.3720.10">
    <property type="entry name" value="MetI-like"/>
    <property type="match status" value="1"/>
</dbReference>
<dbReference type="OrthoDB" id="9778910at2"/>
<evidence type="ECO:0000313" key="10">
    <source>
        <dbReference type="Proteomes" id="UP000462152"/>
    </source>
</evidence>
<feature type="transmembrane region" description="Helical" evidence="7">
    <location>
        <begin position="135"/>
        <end position="157"/>
    </location>
</feature>
<evidence type="ECO:0000256" key="6">
    <source>
        <dbReference type="ARBA" id="ARBA00023136"/>
    </source>
</evidence>
<proteinExistence type="inferred from homology"/>
<evidence type="ECO:0000256" key="1">
    <source>
        <dbReference type="ARBA" id="ARBA00004651"/>
    </source>
</evidence>
<keyword evidence="2 7" id="KW-0813">Transport</keyword>
<name>A0A7K1LK37_9MICC</name>
<organism evidence="9 10">
    <name type="scientific">Rothia koreensis</name>
    <dbReference type="NCBI Taxonomy" id="592378"/>
    <lineage>
        <taxon>Bacteria</taxon>
        <taxon>Bacillati</taxon>
        <taxon>Actinomycetota</taxon>
        <taxon>Actinomycetes</taxon>
        <taxon>Micrococcales</taxon>
        <taxon>Micrococcaceae</taxon>
        <taxon>Rothia</taxon>
    </lineage>
</organism>
<keyword evidence="6 7" id="KW-0472">Membrane</keyword>
<dbReference type="Pfam" id="PF19300">
    <property type="entry name" value="BPD_transp_1_N"/>
    <property type="match status" value="1"/>
</dbReference>
<keyword evidence="10" id="KW-1185">Reference proteome</keyword>
<dbReference type="GO" id="GO:0005886">
    <property type="term" value="C:plasma membrane"/>
    <property type="evidence" value="ECO:0007669"/>
    <property type="project" value="UniProtKB-SubCell"/>
</dbReference>
<dbReference type="PANTHER" id="PTHR43163:SF6">
    <property type="entry name" value="DIPEPTIDE TRANSPORT SYSTEM PERMEASE PROTEIN DPPB-RELATED"/>
    <property type="match status" value="1"/>
</dbReference>
<keyword evidence="5 7" id="KW-1133">Transmembrane helix</keyword>
<dbReference type="Proteomes" id="UP000462152">
    <property type="component" value="Unassembled WGS sequence"/>
</dbReference>
<sequence length="311" mass="32861">MILRRLGFGVLVLWAAYTLAFLLLYALPGDSVAAVLGGDLSTATQQEIDEIRHQYGFDQPLIVQYLTSLGDAVRGNLGTSYTTGQPVTAAIGQALPVTIELAAWSLLIAVPGGILVALAAVGARNPWLRNLLSGLPSVGVSLPTFWVGLLLLQFFSFRLGLIPAIGARGFAGVILPALTLSLPLGAMIAQVLLRSLTHEWTRQFVTTYRAAGLSRVRLLLSHALPPAGVSLLSIAGVVLGNVLGGAVIVETVFTRNGIGRLAETSVTGQDMPVVLGVVMLSALVFVVVNLVVDLLYPILDPRTRPVQESRS</sequence>
<evidence type="ECO:0000256" key="2">
    <source>
        <dbReference type="ARBA" id="ARBA00022448"/>
    </source>
</evidence>
<accession>A0A7K1LK37</accession>
<dbReference type="CDD" id="cd06261">
    <property type="entry name" value="TM_PBP2"/>
    <property type="match status" value="1"/>
</dbReference>
<evidence type="ECO:0000256" key="7">
    <source>
        <dbReference type="RuleBase" id="RU363032"/>
    </source>
</evidence>
<dbReference type="InterPro" id="IPR000515">
    <property type="entry name" value="MetI-like"/>
</dbReference>
<dbReference type="GO" id="GO:0055085">
    <property type="term" value="P:transmembrane transport"/>
    <property type="evidence" value="ECO:0007669"/>
    <property type="project" value="InterPro"/>
</dbReference>
<dbReference type="PANTHER" id="PTHR43163">
    <property type="entry name" value="DIPEPTIDE TRANSPORT SYSTEM PERMEASE PROTEIN DPPB-RELATED"/>
    <property type="match status" value="1"/>
</dbReference>
<dbReference type="AlphaFoldDB" id="A0A7K1LK37"/>
<keyword evidence="3" id="KW-1003">Cell membrane</keyword>
<evidence type="ECO:0000259" key="8">
    <source>
        <dbReference type="PROSITE" id="PS50928"/>
    </source>
</evidence>
<feature type="transmembrane region" description="Helical" evidence="7">
    <location>
        <begin position="227"/>
        <end position="253"/>
    </location>
</feature>
<dbReference type="SUPFAM" id="SSF161098">
    <property type="entry name" value="MetI-like"/>
    <property type="match status" value="1"/>
</dbReference>
<keyword evidence="4 7" id="KW-0812">Transmembrane</keyword>
<protein>
    <submittedName>
        <fullName evidence="9">ABC transporter permease subunit</fullName>
    </submittedName>
</protein>
<reference evidence="9 10" key="1">
    <citation type="submission" date="2019-12" db="EMBL/GenBank/DDBJ databases">
        <authorList>
            <person name="Li J."/>
            <person name="Shi Y."/>
            <person name="Xu G."/>
            <person name="Xiao D."/>
            <person name="Ran X."/>
        </authorList>
    </citation>
    <scope>NUCLEOTIDE SEQUENCE [LARGE SCALE GENOMIC DNA]</scope>
    <source>
        <strain evidence="9 10">JCM 15915</strain>
    </source>
</reference>
<feature type="transmembrane region" description="Helical" evidence="7">
    <location>
        <begin position="273"/>
        <end position="296"/>
    </location>
</feature>
<dbReference type="InterPro" id="IPR035906">
    <property type="entry name" value="MetI-like_sf"/>
</dbReference>
<feature type="transmembrane region" description="Helical" evidence="7">
    <location>
        <begin position="101"/>
        <end position="123"/>
    </location>
</feature>
<dbReference type="InterPro" id="IPR045621">
    <property type="entry name" value="BPD_transp_1_N"/>
</dbReference>
<evidence type="ECO:0000256" key="4">
    <source>
        <dbReference type="ARBA" id="ARBA00022692"/>
    </source>
</evidence>
<evidence type="ECO:0000256" key="3">
    <source>
        <dbReference type="ARBA" id="ARBA00022475"/>
    </source>
</evidence>
<dbReference type="Pfam" id="PF00528">
    <property type="entry name" value="BPD_transp_1"/>
    <property type="match status" value="1"/>
</dbReference>
<evidence type="ECO:0000313" key="9">
    <source>
        <dbReference type="EMBL" id="MUN55292.1"/>
    </source>
</evidence>
<dbReference type="PROSITE" id="PS50928">
    <property type="entry name" value="ABC_TM1"/>
    <property type="match status" value="1"/>
</dbReference>
<dbReference type="EMBL" id="WOGT01000005">
    <property type="protein sequence ID" value="MUN55292.1"/>
    <property type="molecule type" value="Genomic_DNA"/>
</dbReference>